<sequence>MEAFYIYKYANDHAYIAVESLESLINMLLEFAMTICTHSRYYGFWVWVPGPRTQIPRVRFYKYTGILFSNFFSFNP</sequence>
<name>A0A8C9PND5_SPEDA</name>
<evidence type="ECO:0000313" key="1">
    <source>
        <dbReference type="Ensembl" id="ENSSDAP00000010889.1"/>
    </source>
</evidence>
<reference evidence="1" key="1">
    <citation type="submission" date="2025-08" db="UniProtKB">
        <authorList>
            <consortium name="Ensembl"/>
        </authorList>
    </citation>
    <scope>IDENTIFICATION</scope>
</reference>
<organism evidence="1 2">
    <name type="scientific">Spermophilus dauricus</name>
    <name type="common">Daurian ground squirrel</name>
    <dbReference type="NCBI Taxonomy" id="99837"/>
    <lineage>
        <taxon>Eukaryota</taxon>
        <taxon>Metazoa</taxon>
        <taxon>Chordata</taxon>
        <taxon>Craniata</taxon>
        <taxon>Vertebrata</taxon>
        <taxon>Euteleostomi</taxon>
        <taxon>Mammalia</taxon>
        <taxon>Eutheria</taxon>
        <taxon>Euarchontoglires</taxon>
        <taxon>Glires</taxon>
        <taxon>Rodentia</taxon>
        <taxon>Sciuromorpha</taxon>
        <taxon>Sciuridae</taxon>
        <taxon>Xerinae</taxon>
        <taxon>Marmotini</taxon>
        <taxon>Spermophilus</taxon>
    </lineage>
</organism>
<protein>
    <submittedName>
        <fullName evidence="1">Uncharacterized protein</fullName>
    </submittedName>
</protein>
<keyword evidence="2" id="KW-1185">Reference proteome</keyword>
<proteinExistence type="predicted"/>
<dbReference type="Proteomes" id="UP000694422">
    <property type="component" value="Unplaced"/>
</dbReference>
<dbReference type="AlphaFoldDB" id="A0A8C9PND5"/>
<dbReference type="Ensembl" id="ENSSDAT00000012352.1">
    <property type="protein sequence ID" value="ENSSDAP00000010889.1"/>
    <property type="gene ID" value="ENSSDAG00000009851.1"/>
</dbReference>
<evidence type="ECO:0000313" key="2">
    <source>
        <dbReference type="Proteomes" id="UP000694422"/>
    </source>
</evidence>
<accession>A0A8C9PND5</accession>
<reference evidence="1" key="2">
    <citation type="submission" date="2025-09" db="UniProtKB">
        <authorList>
            <consortium name="Ensembl"/>
        </authorList>
    </citation>
    <scope>IDENTIFICATION</scope>
</reference>